<dbReference type="Pfam" id="PF06172">
    <property type="entry name" value="Cupin_5"/>
    <property type="match status" value="1"/>
</dbReference>
<evidence type="ECO:0000313" key="2">
    <source>
        <dbReference type="EMBL" id="MCM5678119.1"/>
    </source>
</evidence>
<sequence>MPNIPSFDRPAGRAGELVQLLGLQPHPEGGYFREVFRSTATVAPDDARPVRRALTTIDFLLAAGQFSAWHRVDSDEVWHLLEGSRLRLWLMPPSLDRVTAVDLDTASVVTVPRHVVERGWWQAAEPCGEFCYTAATVGPGFEFADFAFMREQADARDALQRLQPDLTRLL</sequence>
<dbReference type="RefSeq" id="WP_251776241.1">
    <property type="nucleotide sequence ID" value="NZ_JAMKFE010000001.1"/>
</dbReference>
<feature type="domain" description="DUF985" evidence="1">
    <location>
        <begin position="16"/>
        <end position="149"/>
    </location>
</feature>
<gene>
    <name evidence="2" type="ORF">M8A51_01060</name>
</gene>
<proteinExistence type="predicted"/>
<dbReference type="InterPro" id="IPR039935">
    <property type="entry name" value="YML079W-like"/>
</dbReference>
<organism evidence="2 3">
    <name type="scientific">Caldimonas mangrovi</name>
    <dbReference type="NCBI Taxonomy" id="2944811"/>
    <lineage>
        <taxon>Bacteria</taxon>
        <taxon>Pseudomonadati</taxon>
        <taxon>Pseudomonadota</taxon>
        <taxon>Betaproteobacteria</taxon>
        <taxon>Burkholderiales</taxon>
        <taxon>Sphaerotilaceae</taxon>
        <taxon>Caldimonas</taxon>
    </lineage>
</organism>
<dbReference type="InterPro" id="IPR009327">
    <property type="entry name" value="Cupin_DUF985"/>
</dbReference>
<dbReference type="PANTHER" id="PTHR33387:SF3">
    <property type="entry name" value="DUF985 DOMAIN-CONTAINING PROTEIN"/>
    <property type="match status" value="1"/>
</dbReference>
<dbReference type="CDD" id="cd06121">
    <property type="entry name" value="cupin_YML079wp"/>
    <property type="match status" value="1"/>
</dbReference>
<dbReference type="Gene3D" id="2.60.120.10">
    <property type="entry name" value="Jelly Rolls"/>
    <property type="match status" value="1"/>
</dbReference>
<dbReference type="Proteomes" id="UP001165541">
    <property type="component" value="Unassembled WGS sequence"/>
</dbReference>
<evidence type="ECO:0000259" key="1">
    <source>
        <dbReference type="Pfam" id="PF06172"/>
    </source>
</evidence>
<accession>A0ABT0YI63</accession>
<name>A0ABT0YI63_9BURK</name>
<dbReference type="SUPFAM" id="SSF51182">
    <property type="entry name" value="RmlC-like cupins"/>
    <property type="match status" value="1"/>
</dbReference>
<dbReference type="InterPro" id="IPR014710">
    <property type="entry name" value="RmlC-like_jellyroll"/>
</dbReference>
<dbReference type="PANTHER" id="PTHR33387">
    <property type="entry name" value="RMLC-LIKE JELLY ROLL FOLD PROTEIN"/>
    <property type="match status" value="1"/>
</dbReference>
<reference evidence="2" key="1">
    <citation type="submission" date="2022-05" db="EMBL/GenBank/DDBJ databases">
        <title>Schlegelella sp. nov., isolated from mangrove soil.</title>
        <authorList>
            <person name="Liu Y."/>
            <person name="Ge X."/>
            <person name="Liu W."/>
        </authorList>
    </citation>
    <scope>NUCLEOTIDE SEQUENCE</scope>
    <source>
        <strain evidence="2">S2-27</strain>
    </source>
</reference>
<comment type="caution">
    <text evidence="2">The sequence shown here is derived from an EMBL/GenBank/DDBJ whole genome shotgun (WGS) entry which is preliminary data.</text>
</comment>
<dbReference type="InterPro" id="IPR011051">
    <property type="entry name" value="RmlC_Cupin_sf"/>
</dbReference>
<dbReference type="EMBL" id="JAMKFE010000001">
    <property type="protein sequence ID" value="MCM5678119.1"/>
    <property type="molecule type" value="Genomic_DNA"/>
</dbReference>
<keyword evidence="3" id="KW-1185">Reference proteome</keyword>
<evidence type="ECO:0000313" key="3">
    <source>
        <dbReference type="Proteomes" id="UP001165541"/>
    </source>
</evidence>
<protein>
    <submittedName>
        <fullName evidence="2">Cupin domain-containing protein</fullName>
    </submittedName>
</protein>